<dbReference type="GO" id="GO:0016042">
    <property type="term" value="P:lipid catabolic process"/>
    <property type="evidence" value="ECO:0007669"/>
    <property type="project" value="InterPro"/>
</dbReference>
<dbReference type="EMBL" id="CM017696">
    <property type="protein sequence ID" value="TYH01737.1"/>
    <property type="molecule type" value="Genomic_DNA"/>
</dbReference>
<dbReference type="PANTHER" id="PTHR46023:SF6">
    <property type="entry name" value="LIPASE CLASS 3 FAMILY PROTEIN"/>
    <property type="match status" value="1"/>
</dbReference>
<accession>A0A5D2F6K0</accession>
<dbReference type="GO" id="GO:0016787">
    <property type="term" value="F:hydrolase activity"/>
    <property type="evidence" value="ECO:0007669"/>
    <property type="project" value="UniProtKB-KW"/>
</dbReference>
<feature type="compositionally biased region" description="Low complexity" evidence="2">
    <location>
        <begin position="540"/>
        <end position="551"/>
    </location>
</feature>
<dbReference type="Pfam" id="PF01764">
    <property type="entry name" value="Lipase_3"/>
    <property type="match status" value="1"/>
</dbReference>
<dbReference type="Gene3D" id="3.40.50.1820">
    <property type="entry name" value="alpha/beta hydrolase"/>
    <property type="match status" value="1"/>
</dbReference>
<name>A0A5D2F6K0_GOSDA</name>
<evidence type="ECO:0000256" key="2">
    <source>
        <dbReference type="SAM" id="MobiDB-lite"/>
    </source>
</evidence>
<reference evidence="5 6" key="1">
    <citation type="submission" date="2019-06" db="EMBL/GenBank/DDBJ databases">
        <title>WGS assembly of Gossypium darwinii.</title>
        <authorList>
            <person name="Chen Z.J."/>
            <person name="Sreedasyam A."/>
            <person name="Ando A."/>
            <person name="Song Q."/>
            <person name="De L."/>
            <person name="Hulse-Kemp A."/>
            <person name="Ding M."/>
            <person name="Ye W."/>
            <person name="Kirkbride R."/>
            <person name="Jenkins J."/>
            <person name="Plott C."/>
            <person name="Lovell J."/>
            <person name="Lin Y.-M."/>
            <person name="Vaughn R."/>
            <person name="Liu B."/>
            <person name="Li W."/>
            <person name="Simpson S."/>
            <person name="Scheffler B."/>
            <person name="Saski C."/>
            <person name="Grover C."/>
            <person name="Hu G."/>
            <person name="Conover J."/>
            <person name="Carlson J."/>
            <person name="Shu S."/>
            <person name="Boston L."/>
            <person name="Williams M."/>
            <person name="Peterson D."/>
            <person name="Mcgee K."/>
            <person name="Jones D."/>
            <person name="Wendel J."/>
            <person name="Stelly D."/>
            <person name="Grimwood J."/>
            <person name="Schmutz J."/>
        </authorList>
    </citation>
    <scope>NUCLEOTIDE SEQUENCE [LARGE SCALE GENOMIC DNA]</scope>
    <source>
        <strain evidence="5">1808015.09</strain>
    </source>
</reference>
<evidence type="ECO:0008006" key="7">
    <source>
        <dbReference type="Google" id="ProtNLM"/>
    </source>
</evidence>
<dbReference type="InterPro" id="IPR002921">
    <property type="entry name" value="Fungal_lipase-type"/>
</dbReference>
<feature type="domain" description="Fungal lipase-type" evidence="3">
    <location>
        <begin position="184"/>
        <end position="321"/>
    </location>
</feature>
<dbReference type="CDD" id="cd00519">
    <property type="entry name" value="Lipase_3"/>
    <property type="match status" value="1"/>
</dbReference>
<feature type="region of interest" description="Disordered" evidence="2">
    <location>
        <begin position="572"/>
        <end position="602"/>
    </location>
</feature>
<dbReference type="SUPFAM" id="SSF53474">
    <property type="entry name" value="alpha/beta-Hydrolases"/>
    <property type="match status" value="1"/>
</dbReference>
<dbReference type="Proteomes" id="UP000323506">
    <property type="component" value="Chromosome A09"/>
</dbReference>
<protein>
    <recommendedName>
        <fullName evidence="7">Fungal lipase-like domain-containing protein</fullName>
    </recommendedName>
</protein>
<dbReference type="InterPro" id="IPR029058">
    <property type="entry name" value="AB_hydrolase_fold"/>
</dbReference>
<dbReference type="AlphaFoldDB" id="A0A5D2F6K0"/>
<sequence length="646" mass="70175">MAAGTMATAAGAAVILYYVWLKKSAAKDGVDGGEEGEDLLKSSRSLKKRIARRPAQAPATWLEAIATISETLRFTYSETLGKWPIGDLAFGINYLMRRQGNLQVASVFAGNNCVELKGQEIKEELNKLLRLLTLCMFFSKKPFPVFLDFAGYSEEDVLLHKPKAGLMKPAFTIICDKDSKCFLLLIRGTHSIKDTLTAATGAVVPFHHSVLHDGGISNLVLGYAHCGMVAAARWIAKLAAPCLLKALSEYPDYQVKIVGHSLGGGTAALLTYILREQKEFASSTCFTFAPAACMTWDLAESGKHFITTIINGSDLVPTFSAASVDDLRTEVTASSWLNDLRDQVERTRVLNVVYRSATALGSRLPSIASAKARVAGAGALLRPVTSSTRVVMKGAQNVAQAVVRSHSSLSSWSCMGPRRRNVGPALNAKGDDMTEASVVSERSSEAFVTEVVTIDPVQTSVECNSGGGSGCDDTDEDEPLITMDRVITTSTVDEITGGELWYELEKELKRRASEVDLQARAEEAAVAKEITEEETVIADTSSESKTTVSSSDALENHQFYPPGRIMHIVSIPSLDPSGKLDDDDGDGDGDGDGSNDERVGIYETPRELYSKIRLSRTMINDHYMPMYKKMMELLISEVQKDEACNY</sequence>
<organism evidence="5 6">
    <name type="scientific">Gossypium darwinii</name>
    <name type="common">Darwin's cotton</name>
    <name type="synonym">Gossypium barbadense var. darwinii</name>
    <dbReference type="NCBI Taxonomy" id="34276"/>
    <lineage>
        <taxon>Eukaryota</taxon>
        <taxon>Viridiplantae</taxon>
        <taxon>Streptophyta</taxon>
        <taxon>Embryophyta</taxon>
        <taxon>Tracheophyta</taxon>
        <taxon>Spermatophyta</taxon>
        <taxon>Magnoliopsida</taxon>
        <taxon>eudicotyledons</taxon>
        <taxon>Gunneridae</taxon>
        <taxon>Pentapetalae</taxon>
        <taxon>rosids</taxon>
        <taxon>malvids</taxon>
        <taxon>Malvales</taxon>
        <taxon>Malvaceae</taxon>
        <taxon>Malvoideae</taxon>
        <taxon>Gossypium</taxon>
    </lineage>
</organism>
<proteinExistence type="predicted"/>
<keyword evidence="6" id="KW-1185">Reference proteome</keyword>
<dbReference type="PANTHER" id="PTHR46023">
    <property type="entry name" value="LIPASE CLASS 3 PROTEIN-LIKE"/>
    <property type="match status" value="1"/>
</dbReference>
<gene>
    <name evidence="5" type="ORF">ES288_A09G084100v1</name>
</gene>
<feature type="region of interest" description="Disordered" evidence="2">
    <location>
        <begin position="536"/>
        <end position="556"/>
    </location>
</feature>
<evidence type="ECO:0000259" key="4">
    <source>
        <dbReference type="Pfam" id="PF03893"/>
    </source>
</evidence>
<evidence type="ECO:0000313" key="6">
    <source>
        <dbReference type="Proteomes" id="UP000323506"/>
    </source>
</evidence>
<dbReference type="Pfam" id="PF03893">
    <property type="entry name" value="Lipase3_N"/>
    <property type="match status" value="1"/>
</dbReference>
<evidence type="ECO:0000313" key="5">
    <source>
        <dbReference type="EMBL" id="TYH01737.1"/>
    </source>
</evidence>
<dbReference type="InterPro" id="IPR005592">
    <property type="entry name" value="Mono/diacylglycerol_lipase_N"/>
</dbReference>
<evidence type="ECO:0000256" key="1">
    <source>
        <dbReference type="ARBA" id="ARBA00022801"/>
    </source>
</evidence>
<evidence type="ECO:0000259" key="3">
    <source>
        <dbReference type="Pfam" id="PF01764"/>
    </source>
</evidence>
<keyword evidence="1" id="KW-0378">Hydrolase</keyword>
<feature type="compositionally biased region" description="Acidic residues" evidence="2">
    <location>
        <begin position="581"/>
        <end position="594"/>
    </location>
</feature>
<feature type="domain" description="Mono-/di-acylglycerol lipase N-terminal" evidence="4">
    <location>
        <begin position="50"/>
        <end position="115"/>
    </location>
</feature>